<dbReference type="PROSITE" id="PS52029">
    <property type="entry name" value="LD_TPASE"/>
    <property type="match status" value="1"/>
</dbReference>
<proteinExistence type="inferred from homology"/>
<keyword evidence="8 9" id="KW-0961">Cell wall biogenesis/degradation</keyword>
<evidence type="ECO:0000256" key="3">
    <source>
        <dbReference type="ARBA" id="ARBA00022676"/>
    </source>
</evidence>
<evidence type="ECO:0000256" key="10">
    <source>
        <dbReference type="SAM" id="SignalP"/>
    </source>
</evidence>
<evidence type="ECO:0000256" key="9">
    <source>
        <dbReference type="PROSITE-ProRule" id="PRU01373"/>
    </source>
</evidence>
<evidence type="ECO:0000313" key="12">
    <source>
        <dbReference type="EMBL" id="USG67833.1"/>
    </source>
</evidence>
<evidence type="ECO:0000256" key="4">
    <source>
        <dbReference type="ARBA" id="ARBA00022679"/>
    </source>
</evidence>
<dbReference type="InterPro" id="IPR036366">
    <property type="entry name" value="PGBDSf"/>
</dbReference>
<comment type="pathway">
    <text evidence="1 9">Cell wall biogenesis; peptidoglycan biosynthesis.</text>
</comment>
<feature type="domain" description="L,D-TPase catalytic" evidence="11">
    <location>
        <begin position="26"/>
        <end position="135"/>
    </location>
</feature>
<evidence type="ECO:0000256" key="2">
    <source>
        <dbReference type="ARBA" id="ARBA00005992"/>
    </source>
</evidence>
<dbReference type="SUPFAM" id="SSF47090">
    <property type="entry name" value="PGBD-like"/>
    <property type="match status" value="1"/>
</dbReference>
<dbReference type="EMBL" id="CP098755">
    <property type="protein sequence ID" value="USG67833.1"/>
    <property type="molecule type" value="Genomic_DNA"/>
</dbReference>
<dbReference type="Proteomes" id="UP001056500">
    <property type="component" value="Chromosome"/>
</dbReference>
<dbReference type="CDD" id="cd16913">
    <property type="entry name" value="YkuD_like"/>
    <property type="match status" value="1"/>
</dbReference>
<sequence>MKWLFSLIVVGMIAITASQAPAHADKEIYINLWKRTLELKENGKVIKTYRIGVGTRDTPSPVGVFEIVDKRKNWFDGFGPRWMQLNVGWGTFGIHGTDKPYSIGGFVSEGCIRMFDNQVEELYDLVSVGTKVTIDGPLTGHPDITYRILVKGSRSALVQIVQNRLQAAGYYMGECNGQFDRLTKSRLPSTKKIMASRLHPKSIMKICFTWE</sequence>
<evidence type="ECO:0000313" key="13">
    <source>
        <dbReference type="Proteomes" id="UP001056500"/>
    </source>
</evidence>
<keyword evidence="3" id="KW-0328">Glycosyltransferase</keyword>
<keyword evidence="7 9" id="KW-0573">Peptidoglycan synthesis</keyword>
<organism evidence="12 13">
    <name type="scientific">Brevibacillus ruminantium</name>
    <dbReference type="NCBI Taxonomy" id="2950604"/>
    <lineage>
        <taxon>Bacteria</taxon>
        <taxon>Bacillati</taxon>
        <taxon>Bacillota</taxon>
        <taxon>Bacilli</taxon>
        <taxon>Bacillales</taxon>
        <taxon>Paenibacillaceae</taxon>
        <taxon>Brevibacillus</taxon>
    </lineage>
</organism>
<name>A0ABY4WLB6_9BACL</name>
<evidence type="ECO:0000259" key="11">
    <source>
        <dbReference type="PROSITE" id="PS52029"/>
    </source>
</evidence>
<reference evidence="12" key="1">
    <citation type="submission" date="2022-06" db="EMBL/GenBank/DDBJ databases">
        <title>Genome sequencing of Brevibacillus sp. BB3-R1.</title>
        <authorList>
            <person name="Heo J."/>
            <person name="Lee D."/>
            <person name="Won M."/>
            <person name="Han B.-H."/>
            <person name="Hong S.-B."/>
            <person name="Kwon S.-W."/>
        </authorList>
    </citation>
    <scope>NUCLEOTIDE SEQUENCE</scope>
    <source>
        <strain evidence="12">BB3-R1</strain>
    </source>
</reference>
<dbReference type="InterPro" id="IPR050979">
    <property type="entry name" value="LD-transpeptidase"/>
</dbReference>
<feature type="signal peptide" evidence="10">
    <location>
        <begin position="1"/>
        <end position="22"/>
    </location>
</feature>
<dbReference type="InterPro" id="IPR005490">
    <property type="entry name" value="LD_TPept_cat_dom"/>
</dbReference>
<keyword evidence="10" id="KW-0732">Signal</keyword>
<evidence type="ECO:0000256" key="7">
    <source>
        <dbReference type="ARBA" id="ARBA00022984"/>
    </source>
</evidence>
<keyword evidence="4" id="KW-0808">Transferase</keyword>
<dbReference type="Pfam" id="PF03734">
    <property type="entry name" value="YkuD"/>
    <property type="match status" value="1"/>
</dbReference>
<feature type="active site" description="Nucleophile" evidence="9">
    <location>
        <position position="111"/>
    </location>
</feature>
<dbReference type="InterPro" id="IPR038063">
    <property type="entry name" value="Transpep_catalytic_dom"/>
</dbReference>
<evidence type="ECO:0000256" key="5">
    <source>
        <dbReference type="ARBA" id="ARBA00022801"/>
    </source>
</evidence>
<dbReference type="Gene3D" id="1.10.101.10">
    <property type="entry name" value="PGBD-like superfamily/PGBD"/>
    <property type="match status" value="1"/>
</dbReference>
<evidence type="ECO:0000256" key="1">
    <source>
        <dbReference type="ARBA" id="ARBA00004752"/>
    </source>
</evidence>
<keyword evidence="13" id="KW-1185">Reference proteome</keyword>
<dbReference type="SUPFAM" id="SSF141523">
    <property type="entry name" value="L,D-transpeptidase catalytic domain-like"/>
    <property type="match status" value="1"/>
</dbReference>
<protein>
    <submittedName>
        <fullName evidence="12">L,D-transpeptidase family protein</fullName>
    </submittedName>
</protein>
<evidence type="ECO:0000256" key="8">
    <source>
        <dbReference type="ARBA" id="ARBA00023316"/>
    </source>
</evidence>
<dbReference type="RefSeq" id="WP_251874926.1">
    <property type="nucleotide sequence ID" value="NZ_CP098755.1"/>
</dbReference>
<comment type="similarity">
    <text evidence="2">Belongs to the YkuD family.</text>
</comment>
<feature type="chain" id="PRO_5045150032" evidence="10">
    <location>
        <begin position="23"/>
        <end position="211"/>
    </location>
</feature>
<keyword evidence="6 9" id="KW-0133">Cell shape</keyword>
<dbReference type="PANTHER" id="PTHR30582:SF24">
    <property type="entry name" value="L,D-TRANSPEPTIDASE ERFK_SRFK-RELATED"/>
    <property type="match status" value="1"/>
</dbReference>
<gene>
    <name evidence="12" type="ORF">NDK47_11370</name>
</gene>
<dbReference type="InterPro" id="IPR036365">
    <property type="entry name" value="PGBD-like_sf"/>
</dbReference>
<accession>A0ABY4WLB6</accession>
<evidence type="ECO:0000256" key="6">
    <source>
        <dbReference type="ARBA" id="ARBA00022960"/>
    </source>
</evidence>
<keyword evidence="5" id="KW-0378">Hydrolase</keyword>
<feature type="active site" description="Proton donor/acceptor" evidence="9">
    <location>
        <position position="95"/>
    </location>
</feature>
<dbReference type="Gene3D" id="2.40.440.10">
    <property type="entry name" value="L,D-transpeptidase catalytic domain-like"/>
    <property type="match status" value="1"/>
</dbReference>
<dbReference type="PANTHER" id="PTHR30582">
    <property type="entry name" value="L,D-TRANSPEPTIDASE"/>
    <property type="match status" value="1"/>
</dbReference>